<organism evidence="1">
    <name type="scientific">marine metagenome</name>
    <dbReference type="NCBI Taxonomy" id="408172"/>
    <lineage>
        <taxon>unclassified sequences</taxon>
        <taxon>metagenomes</taxon>
        <taxon>ecological metagenomes</taxon>
    </lineage>
</organism>
<feature type="non-terminal residue" evidence="1">
    <location>
        <position position="238"/>
    </location>
</feature>
<dbReference type="AlphaFoldDB" id="A0A383CTJ8"/>
<proteinExistence type="predicted"/>
<accession>A0A383CTJ8</accession>
<gene>
    <name evidence="1" type="ORF">METZ01_LOCUS488541</name>
</gene>
<evidence type="ECO:0000313" key="1">
    <source>
        <dbReference type="EMBL" id="SVE35687.1"/>
    </source>
</evidence>
<name>A0A383CTJ8_9ZZZZ</name>
<dbReference type="EMBL" id="UINC01211686">
    <property type="protein sequence ID" value="SVE35687.1"/>
    <property type="molecule type" value="Genomic_DNA"/>
</dbReference>
<reference evidence="1" key="1">
    <citation type="submission" date="2018-05" db="EMBL/GenBank/DDBJ databases">
        <authorList>
            <person name="Lanie J.A."/>
            <person name="Ng W.-L."/>
            <person name="Kazmierczak K.M."/>
            <person name="Andrzejewski T.M."/>
            <person name="Davidsen T.M."/>
            <person name="Wayne K.J."/>
            <person name="Tettelin H."/>
            <person name="Glass J.I."/>
            <person name="Rusch D."/>
            <person name="Podicherti R."/>
            <person name="Tsui H.-C.T."/>
            <person name="Winkler M.E."/>
        </authorList>
    </citation>
    <scope>NUCLEOTIDE SEQUENCE</scope>
</reference>
<sequence length="238" mass="27049">KKKDIKELGLEEAESYPLRAVRAFKSIYKLFDEAPEFASGDEYAEQVIEKLSEVGITRATAQELTGFGKKGATAQETVVRLLPEMYFMGRATIAFMARGSAGILKGAKEAYDKMRKEQNLPLQDLKKIDEEDFSRVLTELVTAKWAKAKPPRLWGADYVRNLAQKMYLKRTGAIIQEHRKFELGKPIHKALFDAQSKLSAARTAGDKQAIRQANIRINSLREDMHRLTPHLYRSVQFT</sequence>
<protein>
    <submittedName>
        <fullName evidence="1">Uncharacterized protein</fullName>
    </submittedName>
</protein>
<feature type="non-terminal residue" evidence="1">
    <location>
        <position position="1"/>
    </location>
</feature>